<dbReference type="PROSITE" id="PS50022">
    <property type="entry name" value="FA58C_3"/>
    <property type="match status" value="1"/>
</dbReference>
<dbReference type="Proteomes" id="UP000266426">
    <property type="component" value="Unassembled WGS sequence"/>
</dbReference>
<dbReference type="NCBIfam" id="TIGR02595">
    <property type="entry name" value="PEP_CTERM"/>
    <property type="match status" value="1"/>
</dbReference>
<dbReference type="InterPro" id="IPR008979">
    <property type="entry name" value="Galactose-bd-like_sf"/>
</dbReference>
<feature type="domain" description="F5/8 type C" evidence="2">
    <location>
        <begin position="7"/>
        <end position="163"/>
    </location>
</feature>
<gene>
    <name evidence="3" type="ORF">C4541_01825</name>
</gene>
<evidence type="ECO:0000313" key="3">
    <source>
        <dbReference type="EMBL" id="RJP61504.1"/>
    </source>
</evidence>
<feature type="signal peptide" evidence="1">
    <location>
        <begin position="1"/>
        <end position="20"/>
    </location>
</feature>
<proteinExistence type="predicted"/>
<evidence type="ECO:0000313" key="4">
    <source>
        <dbReference type="Proteomes" id="UP000266426"/>
    </source>
</evidence>
<dbReference type="SUPFAM" id="SSF49785">
    <property type="entry name" value="Galactose-binding domain-like"/>
    <property type="match status" value="1"/>
</dbReference>
<dbReference type="Pfam" id="PF00754">
    <property type="entry name" value="F5_F8_type_C"/>
    <property type="match status" value="1"/>
</dbReference>
<evidence type="ECO:0000259" key="2">
    <source>
        <dbReference type="PROSITE" id="PS50022"/>
    </source>
</evidence>
<dbReference type="AlphaFoldDB" id="A0A3A4R5H7"/>
<comment type="caution">
    <text evidence="3">The sequence shown here is derived from an EMBL/GenBank/DDBJ whole genome shotgun (WGS) entry which is preliminary data.</text>
</comment>
<keyword evidence="1" id="KW-0732">Signal</keyword>
<dbReference type="InterPro" id="IPR013424">
    <property type="entry name" value="Ice-binding_C"/>
</dbReference>
<reference evidence="3 4" key="1">
    <citation type="journal article" date="2017" name="ISME J.">
        <title>Energy and carbon metabolisms in a deep terrestrial subsurface fluid microbial community.</title>
        <authorList>
            <person name="Momper L."/>
            <person name="Jungbluth S.P."/>
            <person name="Lee M.D."/>
            <person name="Amend J.P."/>
        </authorList>
    </citation>
    <scope>NUCLEOTIDE SEQUENCE [LARGE SCALE GENOMIC DNA]</scope>
    <source>
        <strain evidence="3">SURF_26</strain>
    </source>
</reference>
<evidence type="ECO:0000256" key="1">
    <source>
        <dbReference type="SAM" id="SignalP"/>
    </source>
</evidence>
<sequence>MKKILLFVVLLLFMSSNARAAYVNAALGAAVSPSAGSASGSSPANIVDGNYNSFSQLYGSHSAWWQLNIASQQRIDQIVIRALGYNTANGINYTLTSYDVYFKVNSGDAWTKIVDFDGSAQPAGQYANTHDLDIPVTGQYFLMNVNYSLWSDPLLFEIELNQDTNPPAAIPEPATLSLLLLGIAAVSGKLKK</sequence>
<accession>A0A3A4R5H7</accession>
<organism evidence="3 4">
    <name type="scientific">Candidatus Auribacter fodinae</name>
    <dbReference type="NCBI Taxonomy" id="2093366"/>
    <lineage>
        <taxon>Bacteria</taxon>
        <taxon>Pseudomonadati</taxon>
        <taxon>Candidatus Auribacterota</taxon>
        <taxon>Candidatus Auribacteria</taxon>
        <taxon>Candidatus Auribacterales</taxon>
        <taxon>Candidatus Auribacteraceae</taxon>
        <taxon>Candidatus Auribacter</taxon>
    </lineage>
</organism>
<dbReference type="InterPro" id="IPR000421">
    <property type="entry name" value="FA58C"/>
</dbReference>
<dbReference type="Gene3D" id="2.60.120.260">
    <property type="entry name" value="Galactose-binding domain-like"/>
    <property type="match status" value="1"/>
</dbReference>
<dbReference type="EMBL" id="QZJZ01000012">
    <property type="protein sequence ID" value="RJP61504.1"/>
    <property type="molecule type" value="Genomic_DNA"/>
</dbReference>
<name>A0A3A4R5H7_9BACT</name>
<protein>
    <submittedName>
        <fullName evidence="3">Discoidin domain-containing protein</fullName>
    </submittedName>
</protein>
<feature type="chain" id="PRO_5017238299" evidence="1">
    <location>
        <begin position="21"/>
        <end position="192"/>
    </location>
</feature>